<dbReference type="Proteomes" id="UP001319921">
    <property type="component" value="Chromosome"/>
</dbReference>
<proteinExistence type="predicted"/>
<dbReference type="GeneID" id="68866437"/>
<name>A0AAQ4CSA8_9CREN</name>
<evidence type="ECO:0000313" key="3">
    <source>
        <dbReference type="Proteomes" id="UP001319921"/>
    </source>
</evidence>
<sequence>MRSGILLSLGIALITLSLLSINVPITSTVSVTKPYTLYVPPTAHVYAIIYENDSNVTLYVRILHDNSFITKPPITITLTPGYWEFSIYNETYPITLSKEVNVTVNTSRGIFIYEKVIHYSEIVTTKNATFPFFIKIVIYKVDIIRYRQIGLGLGIALILGDFSLFFLSRRNKI</sequence>
<evidence type="ECO:0000313" key="2">
    <source>
        <dbReference type="EMBL" id="BDB98689.1"/>
    </source>
</evidence>
<keyword evidence="1" id="KW-1133">Transmembrane helix</keyword>
<feature type="transmembrane region" description="Helical" evidence="1">
    <location>
        <begin position="149"/>
        <end position="167"/>
    </location>
</feature>
<dbReference type="KEGG" id="scas:SACC_17060"/>
<gene>
    <name evidence="2" type="ORF">SACC_17060</name>
</gene>
<keyword evidence="1" id="KW-0812">Transmembrane</keyword>
<dbReference type="EMBL" id="AP025226">
    <property type="protein sequence ID" value="BDB98689.1"/>
    <property type="molecule type" value="Genomic_DNA"/>
</dbReference>
<dbReference type="AlphaFoldDB" id="A0AAQ4CSA8"/>
<accession>A0AAQ4CSA8</accession>
<keyword evidence="1" id="KW-0472">Membrane</keyword>
<dbReference type="RefSeq" id="WP_229569066.1">
    <property type="nucleotide sequence ID" value="NZ_AP025226.1"/>
</dbReference>
<protein>
    <submittedName>
        <fullName evidence="2">Uncharacterized protein</fullName>
    </submittedName>
</protein>
<keyword evidence="3" id="KW-1185">Reference proteome</keyword>
<evidence type="ECO:0000256" key="1">
    <source>
        <dbReference type="SAM" id="Phobius"/>
    </source>
</evidence>
<organism evidence="2 3">
    <name type="scientific">Saccharolobus caldissimus</name>
    <dbReference type="NCBI Taxonomy" id="1702097"/>
    <lineage>
        <taxon>Archaea</taxon>
        <taxon>Thermoproteota</taxon>
        <taxon>Thermoprotei</taxon>
        <taxon>Sulfolobales</taxon>
        <taxon>Sulfolobaceae</taxon>
        <taxon>Saccharolobus</taxon>
    </lineage>
</organism>
<reference evidence="2 3" key="1">
    <citation type="journal article" date="2022" name="Microbiol. Resour. Announc.">
        <title>Complete Genome Sequence of the Hyperthermophilic and Acidophilic Archaeon Saccharolobus caldissimus Strain HS-3T.</title>
        <authorList>
            <person name="Sakai H.D."/>
            <person name="Kurosawa N."/>
        </authorList>
    </citation>
    <scope>NUCLEOTIDE SEQUENCE [LARGE SCALE GENOMIC DNA]</scope>
    <source>
        <strain evidence="2 3">JCM32116</strain>
    </source>
</reference>